<proteinExistence type="predicted"/>
<organism evidence="2">
    <name type="scientific">marine metagenome</name>
    <dbReference type="NCBI Taxonomy" id="408172"/>
    <lineage>
        <taxon>unclassified sequences</taxon>
        <taxon>metagenomes</taxon>
        <taxon>ecological metagenomes</taxon>
    </lineage>
</organism>
<gene>
    <name evidence="2" type="ORF">METZ01_LOCUS365224</name>
</gene>
<evidence type="ECO:0000256" key="1">
    <source>
        <dbReference type="SAM" id="Phobius"/>
    </source>
</evidence>
<feature type="transmembrane region" description="Helical" evidence="1">
    <location>
        <begin position="33"/>
        <end position="52"/>
    </location>
</feature>
<dbReference type="EMBL" id="UINC01130961">
    <property type="protein sequence ID" value="SVD12370.1"/>
    <property type="molecule type" value="Genomic_DNA"/>
</dbReference>
<evidence type="ECO:0000313" key="2">
    <source>
        <dbReference type="EMBL" id="SVD12370.1"/>
    </source>
</evidence>
<keyword evidence="1" id="KW-0472">Membrane</keyword>
<reference evidence="2" key="1">
    <citation type="submission" date="2018-05" db="EMBL/GenBank/DDBJ databases">
        <authorList>
            <person name="Lanie J.A."/>
            <person name="Ng W.-L."/>
            <person name="Kazmierczak K.M."/>
            <person name="Andrzejewski T.M."/>
            <person name="Davidsen T.M."/>
            <person name="Wayne K.J."/>
            <person name="Tettelin H."/>
            <person name="Glass J.I."/>
            <person name="Rusch D."/>
            <person name="Podicherti R."/>
            <person name="Tsui H.-C.T."/>
            <person name="Winkler M.E."/>
        </authorList>
    </citation>
    <scope>NUCLEOTIDE SEQUENCE</scope>
</reference>
<accession>A0A382SQZ2</accession>
<name>A0A382SQZ2_9ZZZZ</name>
<dbReference type="AlphaFoldDB" id="A0A382SQZ2"/>
<feature type="transmembrane region" description="Helical" evidence="1">
    <location>
        <begin position="58"/>
        <end position="80"/>
    </location>
</feature>
<feature type="non-terminal residue" evidence="2">
    <location>
        <position position="191"/>
    </location>
</feature>
<keyword evidence="1" id="KW-1133">Transmembrane helix</keyword>
<protein>
    <submittedName>
        <fullName evidence="2">Uncharacterized protein</fullName>
    </submittedName>
</protein>
<feature type="transmembrane region" description="Helical" evidence="1">
    <location>
        <begin position="101"/>
        <end position="119"/>
    </location>
</feature>
<feature type="transmembrane region" description="Helical" evidence="1">
    <location>
        <begin position="6"/>
        <end position="26"/>
    </location>
</feature>
<sequence>MIVQVVAVLIYAVYLFLPGYLVLAAARVHKNRFLLSYGISISIVVATLLPFTLFGGNIYLWVGMLHVVIAFLVFGANELYKKRIIREPVKHQTSSFKRNNWPVFVSLGLLVSFSLYHLVVGPYTEIPSDYWKHLARVGIELQALADGTFVRQGFGGVLLSGSSPVYIIHAVIAHFLSASPIDLTLSATLAT</sequence>
<keyword evidence="1" id="KW-0812">Transmembrane</keyword>